<protein>
    <submittedName>
        <fullName evidence="2">Uncharacterized protein</fullName>
    </submittedName>
</protein>
<keyword evidence="3" id="KW-1185">Reference proteome</keyword>
<sequence length="119" mass="13821">MKNTQSNLRDDATKRASAPDVEVVQPDGSNHDEEPEEWDLEVEEWDISEIRRQMDIIASQQVQIRKSIHKRNIMVEICERENVARREELVSISKRIDGLNEELNLARSESLGVSHKESR</sequence>
<evidence type="ECO:0000256" key="1">
    <source>
        <dbReference type="SAM" id="MobiDB-lite"/>
    </source>
</evidence>
<proteinExistence type="predicted"/>
<feature type="region of interest" description="Disordered" evidence="1">
    <location>
        <begin position="1"/>
        <end position="39"/>
    </location>
</feature>
<reference evidence="2 3" key="1">
    <citation type="submission" date="2015-04" db="EMBL/GenBank/DDBJ databases">
        <title>Complete genome sequence of Schizopora paradoxa KUC8140, a cosmopolitan wood degrader in East Asia.</title>
        <authorList>
            <consortium name="DOE Joint Genome Institute"/>
            <person name="Min B."/>
            <person name="Park H."/>
            <person name="Jang Y."/>
            <person name="Kim J.-J."/>
            <person name="Kim K.H."/>
            <person name="Pangilinan J."/>
            <person name="Lipzen A."/>
            <person name="Riley R."/>
            <person name="Grigoriev I.V."/>
            <person name="Spatafora J.W."/>
            <person name="Choi I.-G."/>
        </authorList>
    </citation>
    <scope>NUCLEOTIDE SEQUENCE [LARGE SCALE GENOMIC DNA]</scope>
    <source>
        <strain evidence="2 3">KUC8140</strain>
    </source>
</reference>
<evidence type="ECO:0000313" key="2">
    <source>
        <dbReference type="EMBL" id="KLO10220.1"/>
    </source>
</evidence>
<dbReference type="EMBL" id="KQ086033">
    <property type="protein sequence ID" value="KLO10220.1"/>
    <property type="molecule type" value="Genomic_DNA"/>
</dbReference>
<evidence type="ECO:0000313" key="3">
    <source>
        <dbReference type="Proteomes" id="UP000053477"/>
    </source>
</evidence>
<organism evidence="2 3">
    <name type="scientific">Schizopora paradoxa</name>
    <dbReference type="NCBI Taxonomy" id="27342"/>
    <lineage>
        <taxon>Eukaryota</taxon>
        <taxon>Fungi</taxon>
        <taxon>Dikarya</taxon>
        <taxon>Basidiomycota</taxon>
        <taxon>Agaricomycotina</taxon>
        <taxon>Agaricomycetes</taxon>
        <taxon>Hymenochaetales</taxon>
        <taxon>Schizoporaceae</taxon>
        <taxon>Schizopora</taxon>
    </lineage>
</organism>
<gene>
    <name evidence="2" type="ORF">SCHPADRAFT_530530</name>
</gene>
<dbReference type="InParanoid" id="A0A0H2REE2"/>
<dbReference type="AlphaFoldDB" id="A0A0H2REE2"/>
<dbReference type="Proteomes" id="UP000053477">
    <property type="component" value="Unassembled WGS sequence"/>
</dbReference>
<accession>A0A0H2REE2</accession>
<name>A0A0H2REE2_9AGAM</name>